<evidence type="ECO:0000313" key="5">
    <source>
        <dbReference type="Proteomes" id="UP000522313"/>
    </source>
</evidence>
<dbReference type="Proteomes" id="UP000522313">
    <property type="component" value="Unassembled WGS sequence"/>
</dbReference>
<evidence type="ECO:0000256" key="1">
    <source>
        <dbReference type="ARBA" id="ARBA00001947"/>
    </source>
</evidence>
<protein>
    <submittedName>
        <fullName evidence="4">Murein tripeptide amidase MpaA</fullName>
    </submittedName>
</protein>
<dbReference type="Pfam" id="PF00246">
    <property type="entry name" value="Peptidase_M14"/>
    <property type="match status" value="1"/>
</dbReference>
<dbReference type="CDD" id="cd06234">
    <property type="entry name" value="M14_PaCCP-like"/>
    <property type="match status" value="1"/>
</dbReference>
<dbReference type="PROSITE" id="PS52035">
    <property type="entry name" value="PEPTIDASE_M14"/>
    <property type="match status" value="1"/>
</dbReference>
<evidence type="ECO:0000313" key="4">
    <source>
        <dbReference type="EMBL" id="MBB6505089.1"/>
    </source>
</evidence>
<evidence type="ECO:0000256" key="2">
    <source>
        <dbReference type="PROSITE-ProRule" id="PRU01379"/>
    </source>
</evidence>
<dbReference type="GO" id="GO:0004181">
    <property type="term" value="F:metallocarboxypeptidase activity"/>
    <property type="evidence" value="ECO:0007669"/>
    <property type="project" value="InterPro"/>
</dbReference>
<dbReference type="EMBL" id="JACHBT010000010">
    <property type="protein sequence ID" value="MBB6505089.1"/>
    <property type="molecule type" value="Genomic_DNA"/>
</dbReference>
<name>A0A7X0JD79_9SPHN</name>
<dbReference type="PANTHER" id="PTHR12756:SF11">
    <property type="entry name" value="CYTOSOLIC CARBOXYPEPTIDASE 1"/>
    <property type="match status" value="1"/>
</dbReference>
<dbReference type="Pfam" id="PF18027">
    <property type="entry name" value="Pepdidase_M14_N"/>
    <property type="match status" value="1"/>
</dbReference>
<dbReference type="InterPro" id="IPR000834">
    <property type="entry name" value="Peptidase_M14"/>
</dbReference>
<accession>A0A7X0JD79</accession>
<evidence type="ECO:0000259" key="3">
    <source>
        <dbReference type="PROSITE" id="PS52035"/>
    </source>
</evidence>
<dbReference type="Gene3D" id="3.40.630.10">
    <property type="entry name" value="Zn peptidases"/>
    <property type="match status" value="1"/>
</dbReference>
<comment type="similarity">
    <text evidence="2">Belongs to the peptidase M14 family.</text>
</comment>
<proteinExistence type="inferred from homology"/>
<feature type="active site" description="Proton donor/acceptor" evidence="2">
    <location>
        <position position="334"/>
    </location>
</feature>
<dbReference type="SUPFAM" id="SSF53187">
    <property type="entry name" value="Zn-dependent exopeptidases"/>
    <property type="match status" value="1"/>
</dbReference>
<sequence length="373" mass="41533">MTLDINAAFDGGNIRLVAVEGEGDDWRCDLEIVRDHQSDFFQWFYFRVAGLRGKRVAFRILNAGDSAYPFGWPGYKTRASTDLDQWRMIDTRYDGGVLGFDWTGQADLAWFAYFAPYTMEMHARLVARIAARAGVTHRQLGETLDGQAIDYFRLGTGEKQVWLYARQHPGESMTEYWMEGALDWLTSPAAAPLLREATVHVVPNMNPDGTRRGHLRTNAAGVNLNREWHAPTAERSPEVLCVLREMDATGVTFAIDVHGDEAIAANFIAGFEGIPSWNSARGDRFTEFGRRLAAHTPDFQTQLGYEKAAPGTANLSMSTNQLAERFGAVSVTLEMPFKDHDANPDPAFGWSAERSRALGVACLEVLTEMIATL</sequence>
<comment type="caution">
    <text evidence="4">The sequence shown here is derived from an EMBL/GenBank/DDBJ whole genome shotgun (WGS) entry which is preliminary data.</text>
</comment>
<reference evidence="4 5" key="1">
    <citation type="submission" date="2020-08" db="EMBL/GenBank/DDBJ databases">
        <title>The Agave Microbiome: Exploring the role of microbial communities in plant adaptations to desert environments.</title>
        <authorList>
            <person name="Partida-Martinez L.P."/>
        </authorList>
    </citation>
    <scope>NUCLEOTIDE SEQUENCE [LARGE SCALE GENOMIC DNA]</scope>
    <source>
        <strain evidence="4 5">AS3.13</strain>
    </source>
</reference>
<comment type="cofactor">
    <cofactor evidence="1">
        <name>Zn(2+)</name>
        <dbReference type="ChEBI" id="CHEBI:29105"/>
    </cofactor>
</comment>
<dbReference type="PANTHER" id="PTHR12756">
    <property type="entry name" value="CYTOSOLIC CARBOXYPEPTIDASE"/>
    <property type="match status" value="1"/>
</dbReference>
<dbReference type="GO" id="GO:0008270">
    <property type="term" value="F:zinc ion binding"/>
    <property type="evidence" value="ECO:0007669"/>
    <property type="project" value="InterPro"/>
</dbReference>
<feature type="domain" description="Peptidase M14" evidence="3">
    <location>
        <begin position="115"/>
        <end position="373"/>
    </location>
</feature>
<reference evidence="4 5" key="2">
    <citation type="submission" date="2020-08" db="EMBL/GenBank/DDBJ databases">
        <authorList>
            <person name="Partida-Martinez L."/>
            <person name="Huntemann M."/>
            <person name="Clum A."/>
            <person name="Wang J."/>
            <person name="Palaniappan K."/>
            <person name="Ritter S."/>
            <person name="Chen I.-M."/>
            <person name="Stamatis D."/>
            <person name="Reddy T."/>
            <person name="O'Malley R."/>
            <person name="Daum C."/>
            <person name="Shapiro N."/>
            <person name="Ivanova N."/>
            <person name="Kyrpides N."/>
            <person name="Woyke T."/>
        </authorList>
    </citation>
    <scope>NUCLEOTIDE SEQUENCE [LARGE SCALE GENOMIC DNA]</scope>
    <source>
        <strain evidence="4 5">AS3.13</strain>
    </source>
</reference>
<dbReference type="InterPro" id="IPR050821">
    <property type="entry name" value="Cytosolic_carboxypeptidase"/>
</dbReference>
<dbReference type="GO" id="GO:0006508">
    <property type="term" value="P:proteolysis"/>
    <property type="evidence" value="ECO:0007669"/>
    <property type="project" value="InterPro"/>
</dbReference>
<organism evidence="4 5">
    <name type="scientific">Sphingomonas endophytica</name>
    <dbReference type="NCBI Taxonomy" id="869719"/>
    <lineage>
        <taxon>Bacteria</taxon>
        <taxon>Pseudomonadati</taxon>
        <taxon>Pseudomonadota</taxon>
        <taxon>Alphaproteobacteria</taxon>
        <taxon>Sphingomonadales</taxon>
        <taxon>Sphingomonadaceae</taxon>
        <taxon>Sphingomonas</taxon>
    </lineage>
</organism>
<dbReference type="RefSeq" id="WP_184505714.1">
    <property type="nucleotide sequence ID" value="NZ_JACHBT010000010.1"/>
</dbReference>
<dbReference type="InterPro" id="IPR040626">
    <property type="entry name" value="Pepdidase_M14_N"/>
</dbReference>
<dbReference type="AlphaFoldDB" id="A0A7X0JD79"/>
<dbReference type="Gene3D" id="2.60.40.3120">
    <property type="match status" value="1"/>
</dbReference>
<gene>
    <name evidence="4" type="ORF">F4693_002076</name>
</gene>